<dbReference type="InterPro" id="IPR052512">
    <property type="entry name" value="4CMD/NDH-1_regulator"/>
</dbReference>
<dbReference type="Proteomes" id="UP000546536">
    <property type="component" value="Unassembled WGS sequence"/>
</dbReference>
<organism evidence="2 4">
    <name type="scientific">Acinetobacter terrae</name>
    <dbReference type="NCBI Taxonomy" id="2731247"/>
    <lineage>
        <taxon>Bacteria</taxon>
        <taxon>Pseudomonadati</taxon>
        <taxon>Pseudomonadota</taxon>
        <taxon>Gammaproteobacteria</taxon>
        <taxon>Moraxellales</taxon>
        <taxon>Moraxellaceae</taxon>
        <taxon>Acinetobacter</taxon>
        <taxon>Acinetobacter Taxon 24</taxon>
    </lineage>
</organism>
<dbReference type="Gene3D" id="1.20.1290.10">
    <property type="entry name" value="AhpD-like"/>
    <property type="match status" value="1"/>
</dbReference>
<dbReference type="InterPro" id="IPR029032">
    <property type="entry name" value="AhpD-like"/>
</dbReference>
<evidence type="ECO:0000313" key="4">
    <source>
        <dbReference type="Proteomes" id="UP000532147"/>
    </source>
</evidence>
<protein>
    <submittedName>
        <fullName evidence="2">Carboxymuconolactone decarboxylase family protein</fullName>
    </submittedName>
</protein>
<evidence type="ECO:0000313" key="2">
    <source>
        <dbReference type="EMBL" id="NNH39900.1"/>
    </source>
</evidence>
<dbReference type="EMBL" id="JABERH010000038">
    <property type="protein sequence ID" value="NNH39900.1"/>
    <property type="molecule type" value="Genomic_DNA"/>
</dbReference>
<reference evidence="4 5" key="1">
    <citation type="submission" date="2020-04" db="EMBL/GenBank/DDBJ databases">
        <title>Acinetobacter Taxon 24.</title>
        <authorList>
            <person name="Nemec A."/>
            <person name="Radolfova-Krizova L."/>
            <person name="Higgins P.G."/>
            <person name="Spanelova P."/>
        </authorList>
    </citation>
    <scope>NUCLEOTIDE SEQUENCE [LARGE SCALE GENOMIC DNA]</scope>
    <source>
        <strain evidence="3 5">ANC 4279</strain>
        <strain evidence="2 4">ANC 4280</strain>
    </source>
</reference>
<evidence type="ECO:0000313" key="3">
    <source>
        <dbReference type="EMBL" id="NNH88810.1"/>
    </source>
</evidence>
<dbReference type="PANTHER" id="PTHR33570">
    <property type="entry name" value="4-CARBOXYMUCONOLACTONE DECARBOXYLASE FAMILY PROTEIN"/>
    <property type="match status" value="1"/>
</dbReference>
<comment type="caution">
    <text evidence="2">The sequence shown here is derived from an EMBL/GenBank/DDBJ whole genome shotgun (WGS) entry which is preliminary data.</text>
</comment>
<accession>A0A7Y2S1B7</accession>
<dbReference type="RefSeq" id="WP_086176122.1">
    <property type="nucleotide sequence ID" value="NZ_JABERF010000056.1"/>
</dbReference>
<evidence type="ECO:0000259" key="1">
    <source>
        <dbReference type="Pfam" id="PF02627"/>
    </source>
</evidence>
<feature type="domain" description="Carboxymuconolactone decarboxylase-like" evidence="1">
    <location>
        <begin position="121"/>
        <end position="186"/>
    </location>
</feature>
<dbReference type="InterPro" id="IPR003779">
    <property type="entry name" value="CMD-like"/>
</dbReference>
<keyword evidence="5" id="KW-1185">Reference proteome</keyword>
<dbReference type="PANTHER" id="PTHR33570:SF2">
    <property type="entry name" value="CARBOXYMUCONOLACTONE DECARBOXYLASE-LIKE DOMAIN-CONTAINING PROTEIN"/>
    <property type="match status" value="1"/>
</dbReference>
<dbReference type="Pfam" id="PF02627">
    <property type="entry name" value="CMD"/>
    <property type="match status" value="2"/>
</dbReference>
<dbReference type="AlphaFoldDB" id="A0A7Y2LE41"/>
<dbReference type="GO" id="GO:0051920">
    <property type="term" value="F:peroxiredoxin activity"/>
    <property type="evidence" value="ECO:0007669"/>
    <property type="project" value="InterPro"/>
</dbReference>
<dbReference type="Proteomes" id="UP000532147">
    <property type="component" value="Unassembled WGS sequence"/>
</dbReference>
<evidence type="ECO:0000313" key="5">
    <source>
        <dbReference type="Proteomes" id="UP000546536"/>
    </source>
</evidence>
<accession>A0A7Y2LE41</accession>
<sequence length="212" mass="23443">MEDSLSQQQQAIIPIAAFAASGDMDKLNQALVHGLEQGLTINQIKAILVQSYAYAGFPRSLNALTTFMQLLEQRKVKGIIDAEGGNSQALPQDYQAKIQGTENQTQLVGQPVKGPLFEFSPEIDEYLKAHLFGDIFSRDVLSWQEREIATLGMLASMEGVGSQLQSHLGIAKNQGITSHNFEEIEKILTEKVNLKIGQRFKKANAIFQDQSH</sequence>
<dbReference type="SUPFAM" id="SSF69118">
    <property type="entry name" value="AhpD-like"/>
    <property type="match status" value="1"/>
</dbReference>
<proteinExistence type="predicted"/>
<dbReference type="EMBL" id="JABERG010000022">
    <property type="protein sequence ID" value="NNH88810.1"/>
    <property type="molecule type" value="Genomic_DNA"/>
</dbReference>
<gene>
    <name evidence="2" type="ORF">HLH11_14990</name>
    <name evidence="3" type="ORF">HLH13_14075</name>
</gene>
<feature type="domain" description="Carboxymuconolactone decarboxylase-like" evidence="1">
    <location>
        <begin position="3"/>
        <end position="64"/>
    </location>
</feature>
<name>A0A7Y2LE41_9GAMM</name>